<evidence type="ECO:0000313" key="2">
    <source>
        <dbReference type="EMBL" id="KAK5952156.1"/>
    </source>
</evidence>
<sequence>MASQTDIISSLMAKNFAQLSLTAKPKSPPSEANVKPSQEQNQVSSSPEPPSSSPSASPLTTADLTSLRQTLTVHAEPNGSEQAQPQSPPSHLLTTSQIEAERKGDLQLWKYAANRTVPKKGRRRRRGKGDAFDRLVAREEARTGEKFDFVGWWCR</sequence>
<feature type="region of interest" description="Disordered" evidence="1">
    <location>
        <begin position="22"/>
        <end position="99"/>
    </location>
</feature>
<reference evidence="2 3" key="1">
    <citation type="submission" date="2022-12" db="EMBL/GenBank/DDBJ databases">
        <title>Genomic features and morphological characterization of a novel Knufia sp. strain isolated from spacecraft assembly facility.</title>
        <authorList>
            <person name="Teixeira M."/>
            <person name="Chander A.M."/>
            <person name="Stajich J.E."/>
            <person name="Venkateswaran K."/>
        </authorList>
    </citation>
    <scope>NUCLEOTIDE SEQUENCE [LARGE SCALE GENOMIC DNA]</scope>
    <source>
        <strain evidence="2 3">FJI-L2-BK-P2</strain>
    </source>
</reference>
<protein>
    <submittedName>
        <fullName evidence="2">Uncharacterized protein</fullName>
    </submittedName>
</protein>
<feature type="compositionally biased region" description="Polar residues" evidence="1">
    <location>
        <begin position="59"/>
        <end position="72"/>
    </location>
</feature>
<evidence type="ECO:0000313" key="3">
    <source>
        <dbReference type="Proteomes" id="UP001316803"/>
    </source>
</evidence>
<dbReference type="AlphaFoldDB" id="A0AAN8ER20"/>
<accession>A0AAN8ER20</accession>
<keyword evidence="3" id="KW-1185">Reference proteome</keyword>
<comment type="caution">
    <text evidence="2">The sequence shown here is derived from an EMBL/GenBank/DDBJ whole genome shotgun (WGS) entry which is preliminary data.</text>
</comment>
<feature type="region of interest" description="Disordered" evidence="1">
    <location>
        <begin position="112"/>
        <end position="131"/>
    </location>
</feature>
<dbReference type="Proteomes" id="UP001316803">
    <property type="component" value="Unassembled WGS sequence"/>
</dbReference>
<gene>
    <name evidence="2" type="ORF">OHC33_006629</name>
</gene>
<proteinExistence type="predicted"/>
<name>A0AAN8ER20_9EURO</name>
<dbReference type="EMBL" id="JAKLMC020000016">
    <property type="protein sequence ID" value="KAK5952156.1"/>
    <property type="molecule type" value="Genomic_DNA"/>
</dbReference>
<evidence type="ECO:0000256" key="1">
    <source>
        <dbReference type="SAM" id="MobiDB-lite"/>
    </source>
</evidence>
<organism evidence="2 3">
    <name type="scientific">Knufia fluminis</name>
    <dbReference type="NCBI Taxonomy" id="191047"/>
    <lineage>
        <taxon>Eukaryota</taxon>
        <taxon>Fungi</taxon>
        <taxon>Dikarya</taxon>
        <taxon>Ascomycota</taxon>
        <taxon>Pezizomycotina</taxon>
        <taxon>Eurotiomycetes</taxon>
        <taxon>Chaetothyriomycetidae</taxon>
        <taxon>Chaetothyriales</taxon>
        <taxon>Trichomeriaceae</taxon>
        <taxon>Knufia</taxon>
    </lineage>
</organism>
<feature type="compositionally biased region" description="Basic residues" evidence="1">
    <location>
        <begin position="117"/>
        <end position="127"/>
    </location>
</feature>